<dbReference type="PANTHER" id="PTHR10730:SF45">
    <property type="entry name" value="PROCOLLAGEN-LYSINE,2-OXOGLUTARATE 5-DIOXYGENASE"/>
    <property type="match status" value="1"/>
</dbReference>
<keyword evidence="3" id="KW-0479">Metal-binding</keyword>
<dbReference type="PROSITE" id="PS51471">
    <property type="entry name" value="FE2OG_OXY"/>
    <property type="match status" value="1"/>
</dbReference>
<dbReference type="Gene3D" id="2.60.120.620">
    <property type="entry name" value="q2cbj1_9rhob like domain"/>
    <property type="match status" value="1"/>
</dbReference>
<gene>
    <name evidence="10" type="ORF">SOO65_08415</name>
</gene>
<dbReference type="GO" id="GO:0031418">
    <property type="term" value="F:L-ascorbic acid binding"/>
    <property type="evidence" value="ECO:0007669"/>
    <property type="project" value="UniProtKB-KW"/>
</dbReference>
<keyword evidence="5" id="KW-0223">Dioxygenase</keyword>
<keyword evidence="6" id="KW-0560">Oxidoreductase</keyword>
<evidence type="ECO:0000313" key="10">
    <source>
        <dbReference type="EMBL" id="WPU66769.1"/>
    </source>
</evidence>
<dbReference type="InterPro" id="IPR006620">
    <property type="entry name" value="Pro_4_hyd_alph"/>
</dbReference>
<dbReference type="GO" id="GO:0008475">
    <property type="term" value="F:procollagen-lysine 5-dioxygenase activity"/>
    <property type="evidence" value="ECO:0007669"/>
    <property type="project" value="UniProtKB-EC"/>
</dbReference>
<dbReference type="Proteomes" id="UP001324634">
    <property type="component" value="Chromosome"/>
</dbReference>
<evidence type="ECO:0000256" key="1">
    <source>
        <dbReference type="ARBA" id="ARBA00001961"/>
    </source>
</evidence>
<comment type="cofactor">
    <cofactor evidence="1">
        <name>L-ascorbate</name>
        <dbReference type="ChEBI" id="CHEBI:38290"/>
    </cofactor>
</comment>
<evidence type="ECO:0000256" key="8">
    <source>
        <dbReference type="ARBA" id="ARBA00047930"/>
    </source>
</evidence>
<evidence type="ECO:0000313" key="11">
    <source>
        <dbReference type="Proteomes" id="UP001324634"/>
    </source>
</evidence>
<reference evidence="10 11" key="1">
    <citation type="submission" date="2023-11" db="EMBL/GenBank/DDBJ databases">
        <title>Peredibacter starrii A3.12.</title>
        <authorList>
            <person name="Mitchell R.J."/>
        </authorList>
    </citation>
    <scope>NUCLEOTIDE SEQUENCE [LARGE SCALE GENOMIC DNA]</scope>
    <source>
        <strain evidence="10 11">A3.12</strain>
    </source>
</reference>
<dbReference type="SUPFAM" id="SSF53448">
    <property type="entry name" value="Nucleotide-diphospho-sugar transferases"/>
    <property type="match status" value="1"/>
</dbReference>
<keyword evidence="11" id="KW-1185">Reference proteome</keyword>
<dbReference type="EMBL" id="CP139487">
    <property type="protein sequence ID" value="WPU66769.1"/>
    <property type="molecule type" value="Genomic_DNA"/>
</dbReference>
<protein>
    <recommendedName>
        <fullName evidence="2">procollagen-lysine 5-dioxygenase</fullName>
        <ecNumber evidence="2">1.14.11.4</ecNumber>
    </recommendedName>
</protein>
<dbReference type="KEGG" id="psti:SOO65_08415"/>
<name>A0AAX4HTR1_9BACT</name>
<dbReference type="AlphaFoldDB" id="A0AAX4HTR1"/>
<evidence type="ECO:0000256" key="5">
    <source>
        <dbReference type="ARBA" id="ARBA00022964"/>
    </source>
</evidence>
<dbReference type="InterPro" id="IPR005123">
    <property type="entry name" value="Oxoglu/Fe-dep_dioxygenase_dom"/>
</dbReference>
<dbReference type="PANTHER" id="PTHR10730">
    <property type="entry name" value="PROCOLLAGEN-LYSINE,2-OXOGLUTARATE 5-DIOXYGENASE/GLYCOSYLTRANSFERASE 25 FAMILY MEMBER"/>
    <property type="match status" value="1"/>
</dbReference>
<accession>A0AAX4HTR1</accession>
<organism evidence="10 11">
    <name type="scientific">Peredibacter starrii</name>
    <dbReference type="NCBI Taxonomy" id="28202"/>
    <lineage>
        <taxon>Bacteria</taxon>
        <taxon>Pseudomonadati</taxon>
        <taxon>Bdellovibrionota</taxon>
        <taxon>Bacteriovoracia</taxon>
        <taxon>Bacteriovoracales</taxon>
        <taxon>Bacteriovoracaceae</taxon>
        <taxon>Peredibacter</taxon>
    </lineage>
</organism>
<keyword evidence="4" id="KW-0847">Vitamin C</keyword>
<evidence type="ECO:0000259" key="9">
    <source>
        <dbReference type="PROSITE" id="PS51471"/>
    </source>
</evidence>
<evidence type="ECO:0000256" key="4">
    <source>
        <dbReference type="ARBA" id="ARBA00022896"/>
    </source>
</evidence>
<dbReference type="EC" id="1.14.11.4" evidence="2"/>
<dbReference type="Gene3D" id="3.90.550.10">
    <property type="entry name" value="Spore Coat Polysaccharide Biosynthesis Protein SpsA, Chain A"/>
    <property type="match status" value="1"/>
</dbReference>
<dbReference type="InterPro" id="IPR029044">
    <property type="entry name" value="Nucleotide-diphossugar_trans"/>
</dbReference>
<evidence type="ECO:0000256" key="3">
    <source>
        <dbReference type="ARBA" id="ARBA00022723"/>
    </source>
</evidence>
<sequence length="422" mass="48940">MGTNPKVDICFFIYNNRSDRCMKFLETLDYPKELLNITVYSDREITHNFKHIKTSEKEAYNHIQIESTGDYIWTINADYIIQNRSVLNELLKAQKDIVSGLLVKPSSVFSNFWGKLSSTGWYERSDDYLDIVNREKKGVFSVPYVTGNILFKAEAFKRNPDLMREYHDYDTDMNLCHNLRDNNEKMYIVNTDLFGYIEETNITKDYLPLAPFTEETALHKDFLAFLQAFQKEGTSAKTGIFKSLGPDIWQFPIFTEEFCDHLIAMAEKKNEWSAGAYTKKGQIDERIGAVENHPTQDIHMKQLGLHDFWLNKVVNTYFKSVLSYLYKYQTKGYNIAFMVKYSEDGQTKLDPHHDASAYTTNIALNTYGKDYTGGGCNFIHKNIECIGNLKGHLIMHPGRITHYHEAYPVKTGTRYILVSFNN</sequence>
<keyword evidence="7" id="KW-0408">Iron</keyword>
<evidence type="ECO:0000256" key="6">
    <source>
        <dbReference type="ARBA" id="ARBA00023002"/>
    </source>
</evidence>
<proteinExistence type="predicted"/>
<comment type="catalytic activity">
    <reaction evidence="8">
        <text>L-lysyl-[collagen] + 2-oxoglutarate + O2 = (5R)-5-hydroxy-L-lysyl-[collagen] + succinate + CO2</text>
        <dbReference type="Rhea" id="RHEA:16569"/>
        <dbReference type="Rhea" id="RHEA-COMP:12751"/>
        <dbReference type="Rhea" id="RHEA-COMP:12752"/>
        <dbReference type="ChEBI" id="CHEBI:15379"/>
        <dbReference type="ChEBI" id="CHEBI:16526"/>
        <dbReference type="ChEBI" id="CHEBI:16810"/>
        <dbReference type="ChEBI" id="CHEBI:29969"/>
        <dbReference type="ChEBI" id="CHEBI:30031"/>
        <dbReference type="ChEBI" id="CHEBI:133442"/>
        <dbReference type="EC" id="1.14.11.4"/>
    </reaction>
</comment>
<evidence type="ECO:0000256" key="2">
    <source>
        <dbReference type="ARBA" id="ARBA00012264"/>
    </source>
</evidence>
<dbReference type="RefSeq" id="WP_321399308.1">
    <property type="nucleotide sequence ID" value="NZ_CP139487.1"/>
</dbReference>
<feature type="domain" description="Fe2OG dioxygenase" evidence="9">
    <location>
        <begin position="332"/>
        <end position="422"/>
    </location>
</feature>
<dbReference type="SMART" id="SM00702">
    <property type="entry name" value="P4Hc"/>
    <property type="match status" value="1"/>
</dbReference>
<dbReference type="GO" id="GO:0005506">
    <property type="term" value="F:iron ion binding"/>
    <property type="evidence" value="ECO:0007669"/>
    <property type="project" value="InterPro"/>
</dbReference>
<evidence type="ECO:0000256" key="7">
    <source>
        <dbReference type="ARBA" id="ARBA00023004"/>
    </source>
</evidence>
<dbReference type="InterPro" id="IPR050757">
    <property type="entry name" value="Collagen_mod_GT25"/>
</dbReference>